<evidence type="ECO:0000313" key="3">
    <source>
        <dbReference type="Proteomes" id="UP000054477"/>
    </source>
</evidence>
<sequence length="94" mass="10523">MCAVYPCLSRMARNYLSIPATSTDVERVFSKGRLVLSHIRNRLTVASTRALMCLCAWSKLNLVRTADIKAAAVLPDIVGDENELELGWDYISYD</sequence>
<name>A0A0C9WWJ8_9AGAR</name>
<feature type="domain" description="HAT C-terminal dimerisation" evidence="1">
    <location>
        <begin position="5"/>
        <end position="57"/>
    </location>
</feature>
<reference evidence="3" key="2">
    <citation type="submission" date="2015-01" db="EMBL/GenBank/DDBJ databases">
        <title>Evolutionary Origins and Diversification of the Mycorrhizal Mutualists.</title>
        <authorList>
            <consortium name="DOE Joint Genome Institute"/>
            <consortium name="Mycorrhizal Genomics Consortium"/>
            <person name="Kohler A."/>
            <person name="Kuo A."/>
            <person name="Nagy L.G."/>
            <person name="Floudas D."/>
            <person name="Copeland A."/>
            <person name="Barry K.W."/>
            <person name="Cichocki N."/>
            <person name="Veneault-Fourrey C."/>
            <person name="LaButti K."/>
            <person name="Lindquist E.A."/>
            <person name="Lipzen A."/>
            <person name="Lundell T."/>
            <person name="Morin E."/>
            <person name="Murat C."/>
            <person name="Riley R."/>
            <person name="Ohm R."/>
            <person name="Sun H."/>
            <person name="Tunlid A."/>
            <person name="Henrissat B."/>
            <person name="Grigoriev I.V."/>
            <person name="Hibbett D.S."/>
            <person name="Martin F."/>
        </authorList>
    </citation>
    <scope>NUCLEOTIDE SEQUENCE [LARGE SCALE GENOMIC DNA]</scope>
    <source>
        <strain evidence="3">LaAM-08-1</strain>
    </source>
</reference>
<dbReference type="Pfam" id="PF05699">
    <property type="entry name" value="Dimer_Tnp_hAT"/>
    <property type="match status" value="1"/>
</dbReference>
<dbReference type="SUPFAM" id="SSF53098">
    <property type="entry name" value="Ribonuclease H-like"/>
    <property type="match status" value="1"/>
</dbReference>
<dbReference type="EMBL" id="KN838574">
    <property type="protein sequence ID" value="KIK04005.1"/>
    <property type="molecule type" value="Genomic_DNA"/>
</dbReference>
<organism evidence="2 3">
    <name type="scientific">Laccaria amethystina LaAM-08-1</name>
    <dbReference type="NCBI Taxonomy" id="1095629"/>
    <lineage>
        <taxon>Eukaryota</taxon>
        <taxon>Fungi</taxon>
        <taxon>Dikarya</taxon>
        <taxon>Basidiomycota</taxon>
        <taxon>Agaricomycotina</taxon>
        <taxon>Agaricomycetes</taxon>
        <taxon>Agaricomycetidae</taxon>
        <taxon>Agaricales</taxon>
        <taxon>Agaricineae</taxon>
        <taxon>Hydnangiaceae</taxon>
        <taxon>Laccaria</taxon>
    </lineage>
</organism>
<dbReference type="InterPro" id="IPR008906">
    <property type="entry name" value="HATC_C_dom"/>
</dbReference>
<gene>
    <name evidence="2" type="ORF">K443DRAFT_93961</name>
</gene>
<dbReference type="OrthoDB" id="1715602at2759"/>
<evidence type="ECO:0000313" key="2">
    <source>
        <dbReference type="EMBL" id="KIK04005.1"/>
    </source>
</evidence>
<keyword evidence="3" id="KW-1185">Reference proteome</keyword>
<reference evidence="2 3" key="1">
    <citation type="submission" date="2014-04" db="EMBL/GenBank/DDBJ databases">
        <authorList>
            <consortium name="DOE Joint Genome Institute"/>
            <person name="Kuo A."/>
            <person name="Kohler A."/>
            <person name="Nagy L.G."/>
            <person name="Floudas D."/>
            <person name="Copeland A."/>
            <person name="Barry K.W."/>
            <person name="Cichocki N."/>
            <person name="Veneault-Fourrey C."/>
            <person name="LaButti K."/>
            <person name="Lindquist E.A."/>
            <person name="Lipzen A."/>
            <person name="Lundell T."/>
            <person name="Morin E."/>
            <person name="Murat C."/>
            <person name="Sun H."/>
            <person name="Tunlid A."/>
            <person name="Henrissat B."/>
            <person name="Grigoriev I.V."/>
            <person name="Hibbett D.S."/>
            <person name="Martin F."/>
            <person name="Nordberg H.P."/>
            <person name="Cantor M.N."/>
            <person name="Hua S.X."/>
        </authorList>
    </citation>
    <scope>NUCLEOTIDE SEQUENCE [LARGE SCALE GENOMIC DNA]</scope>
    <source>
        <strain evidence="2 3">LaAM-08-1</strain>
    </source>
</reference>
<protein>
    <recommendedName>
        <fullName evidence="1">HAT C-terminal dimerisation domain-containing protein</fullName>
    </recommendedName>
</protein>
<proteinExistence type="predicted"/>
<dbReference type="HOGENOM" id="CLU_009123_11_0_1"/>
<evidence type="ECO:0000259" key="1">
    <source>
        <dbReference type="Pfam" id="PF05699"/>
    </source>
</evidence>
<dbReference type="GO" id="GO:0046983">
    <property type="term" value="F:protein dimerization activity"/>
    <property type="evidence" value="ECO:0007669"/>
    <property type="project" value="InterPro"/>
</dbReference>
<accession>A0A0C9WWJ8</accession>
<dbReference type="Proteomes" id="UP000054477">
    <property type="component" value="Unassembled WGS sequence"/>
</dbReference>
<dbReference type="InterPro" id="IPR012337">
    <property type="entry name" value="RNaseH-like_sf"/>
</dbReference>
<dbReference type="AlphaFoldDB" id="A0A0C9WWJ8"/>